<feature type="non-terminal residue" evidence="1">
    <location>
        <position position="116"/>
    </location>
</feature>
<keyword evidence="2" id="KW-1185">Reference proteome</keyword>
<gene>
    <name evidence="1" type="ORF">VP01_11686g1</name>
</gene>
<reference evidence="1 2" key="1">
    <citation type="submission" date="2015-08" db="EMBL/GenBank/DDBJ databases">
        <title>Next Generation Sequencing and Analysis of the Genome of Puccinia sorghi L Schw, the Causal Agent of Maize Common Rust.</title>
        <authorList>
            <person name="Rochi L."/>
            <person name="Burguener G."/>
            <person name="Darino M."/>
            <person name="Turjanski A."/>
            <person name="Kreff E."/>
            <person name="Dieguez M.J."/>
            <person name="Sacco F."/>
        </authorList>
    </citation>
    <scope>NUCLEOTIDE SEQUENCE [LARGE SCALE GENOMIC DNA]</scope>
    <source>
        <strain evidence="1 2">RO10H11247</strain>
    </source>
</reference>
<accession>A0A0L6VRC8</accession>
<organism evidence="1 2">
    <name type="scientific">Puccinia sorghi</name>
    <dbReference type="NCBI Taxonomy" id="27349"/>
    <lineage>
        <taxon>Eukaryota</taxon>
        <taxon>Fungi</taxon>
        <taxon>Dikarya</taxon>
        <taxon>Basidiomycota</taxon>
        <taxon>Pucciniomycotina</taxon>
        <taxon>Pucciniomycetes</taxon>
        <taxon>Pucciniales</taxon>
        <taxon>Pucciniaceae</taxon>
        <taxon>Puccinia</taxon>
    </lineage>
</organism>
<evidence type="ECO:0000313" key="1">
    <source>
        <dbReference type="EMBL" id="KNZ63249.1"/>
    </source>
</evidence>
<sequence>MRHTWQRWISSQSAAFWADYLPPGNTNGDGEAILSVVNFLRNMVKYEQNTLRNLLTITPASYQHQVARDFLQTVAEVERDITTASKIQLALLRMITAHHYLHQPPAKEFLQSSKTS</sequence>
<evidence type="ECO:0000313" key="2">
    <source>
        <dbReference type="Proteomes" id="UP000037035"/>
    </source>
</evidence>
<dbReference type="VEuPathDB" id="FungiDB:VP01_11686g1"/>
<comment type="caution">
    <text evidence="1">The sequence shown here is derived from an EMBL/GenBank/DDBJ whole genome shotgun (WGS) entry which is preliminary data.</text>
</comment>
<dbReference type="EMBL" id="LAVV01001872">
    <property type="protein sequence ID" value="KNZ63249.1"/>
    <property type="molecule type" value="Genomic_DNA"/>
</dbReference>
<protein>
    <submittedName>
        <fullName evidence="1">Uncharacterized protein</fullName>
    </submittedName>
</protein>
<name>A0A0L6VRC8_9BASI</name>
<dbReference type="AlphaFoldDB" id="A0A0L6VRC8"/>
<proteinExistence type="predicted"/>
<dbReference type="OrthoDB" id="2504051at2759"/>
<dbReference type="Proteomes" id="UP000037035">
    <property type="component" value="Unassembled WGS sequence"/>
</dbReference>